<dbReference type="AlphaFoldDB" id="A0A816T116"/>
<gene>
    <name evidence="2" type="ORF">WKI299_LOCUS18301</name>
</gene>
<reference evidence="2" key="1">
    <citation type="submission" date="2021-02" db="EMBL/GenBank/DDBJ databases">
        <authorList>
            <person name="Nowell W R."/>
        </authorList>
    </citation>
    <scope>NUCLEOTIDE SEQUENCE</scope>
</reference>
<organism evidence="2 3">
    <name type="scientific">Rotaria magnacalcarata</name>
    <dbReference type="NCBI Taxonomy" id="392030"/>
    <lineage>
        <taxon>Eukaryota</taxon>
        <taxon>Metazoa</taxon>
        <taxon>Spiralia</taxon>
        <taxon>Gnathifera</taxon>
        <taxon>Rotifera</taxon>
        <taxon>Eurotatoria</taxon>
        <taxon>Bdelloidea</taxon>
        <taxon>Philodinida</taxon>
        <taxon>Philodinidae</taxon>
        <taxon>Rotaria</taxon>
    </lineage>
</organism>
<feature type="region of interest" description="Disordered" evidence="1">
    <location>
        <begin position="18"/>
        <end position="69"/>
    </location>
</feature>
<feature type="compositionally biased region" description="Basic and acidic residues" evidence="1">
    <location>
        <begin position="18"/>
        <end position="43"/>
    </location>
</feature>
<dbReference type="EMBL" id="CAJNRF010007501">
    <property type="protein sequence ID" value="CAF2091929.1"/>
    <property type="molecule type" value="Genomic_DNA"/>
</dbReference>
<dbReference type="Proteomes" id="UP000663856">
    <property type="component" value="Unassembled WGS sequence"/>
</dbReference>
<comment type="caution">
    <text evidence="2">The sequence shown here is derived from an EMBL/GenBank/DDBJ whole genome shotgun (WGS) entry which is preliminary data.</text>
</comment>
<sequence length="194" mass="22699">MLGIFLASVKRLKQEMREGQERIMEEKRMDDQAKRDKENEAAKGTRRLRHPRSQTVSSTSSSNDNIMDLATPVARPPRKLAHSGRPRIGLSEQEQENIRYHVHLTLAERIYPTTEKVLNRILANDPNFSIRSTTSLWRWMKKLGFTYKRTSKVVVPLDALFFMTARARYFTDIDEARSGDTKSFWHDETWCNKK</sequence>
<accession>A0A816T116</accession>
<evidence type="ECO:0000313" key="3">
    <source>
        <dbReference type="Proteomes" id="UP000663856"/>
    </source>
</evidence>
<name>A0A816T116_9BILA</name>
<protein>
    <submittedName>
        <fullName evidence="2">Uncharacterized protein</fullName>
    </submittedName>
</protein>
<evidence type="ECO:0000256" key="1">
    <source>
        <dbReference type="SAM" id="MobiDB-lite"/>
    </source>
</evidence>
<feature type="compositionally biased region" description="Low complexity" evidence="1">
    <location>
        <begin position="53"/>
        <end position="62"/>
    </location>
</feature>
<evidence type="ECO:0000313" key="2">
    <source>
        <dbReference type="EMBL" id="CAF2091929.1"/>
    </source>
</evidence>
<proteinExistence type="predicted"/>